<dbReference type="PANTHER" id="PTHR34846:SF10">
    <property type="entry name" value="CYTOPLASMIC PROTEIN"/>
    <property type="match status" value="1"/>
</dbReference>
<protein>
    <submittedName>
        <fullName evidence="2">Alkylhydroperoxidase</fullName>
    </submittedName>
</protein>
<dbReference type="PATRIC" id="fig|1121362.3.peg.1269"/>
<dbReference type="InterPro" id="IPR003779">
    <property type="entry name" value="CMD-like"/>
</dbReference>
<evidence type="ECO:0000313" key="3">
    <source>
        <dbReference type="Proteomes" id="UP000011723"/>
    </source>
</evidence>
<gene>
    <name evidence="2" type="ORF">A605_06300</name>
</gene>
<dbReference type="OrthoDB" id="9801997at2"/>
<dbReference type="Gene3D" id="1.20.1290.10">
    <property type="entry name" value="AhpD-like"/>
    <property type="match status" value="1"/>
</dbReference>
<keyword evidence="2" id="KW-0575">Peroxidase</keyword>
<dbReference type="RefSeq" id="WP_015400685.1">
    <property type="nucleotide sequence ID" value="NC_020302.1"/>
</dbReference>
<feature type="domain" description="Carboxymuconolactone decarboxylase-like" evidence="1">
    <location>
        <begin position="12"/>
        <end position="71"/>
    </location>
</feature>
<evidence type="ECO:0000313" key="2">
    <source>
        <dbReference type="EMBL" id="AGF72266.1"/>
    </source>
</evidence>
<dbReference type="Pfam" id="PF02627">
    <property type="entry name" value="CMD"/>
    <property type="match status" value="1"/>
</dbReference>
<proteinExistence type="predicted"/>
<sequence>MTTIDLLRTHKRFYAALGALELAGRGLDHRTRLMVQLHASFLNDCRYCIDLHTREALRKGPGQEFIGAVRTGRDHPTWDERDRLILDFTTMGTRLTDSLDEELHGRVLTEFGPKTTGDLIAAIATINTWNRIGKLSRR</sequence>
<dbReference type="STRING" id="1121362.A605_06300"/>
<reference evidence="2 3" key="1">
    <citation type="journal article" date="2012" name="Stand. Genomic Sci.">
        <title>Genome sequence of the halotolerant bacterium Corynebacterium halotolerans type strain YIM 70093(T) (= DSM 44683(T)).</title>
        <authorList>
            <person name="Ruckert C."/>
            <person name="Albersmeier A."/>
            <person name="Al-Dilaimi A."/>
            <person name="Niehaus K."/>
            <person name="Szczepanowski R."/>
            <person name="Kalinowski J."/>
        </authorList>
    </citation>
    <scope>NUCLEOTIDE SEQUENCE [LARGE SCALE GENOMIC DNA]</scope>
    <source>
        <strain evidence="2">YIM 70093</strain>
    </source>
</reference>
<keyword evidence="3" id="KW-1185">Reference proteome</keyword>
<dbReference type="PANTHER" id="PTHR34846">
    <property type="entry name" value="4-CARBOXYMUCONOLACTONE DECARBOXYLASE FAMILY PROTEIN (AFU_ORTHOLOGUE AFUA_6G11590)"/>
    <property type="match status" value="1"/>
</dbReference>
<dbReference type="NCBIfam" id="TIGR00778">
    <property type="entry name" value="ahpD_dom"/>
    <property type="match status" value="1"/>
</dbReference>
<dbReference type="KEGG" id="chn:A605_06300"/>
<dbReference type="HOGENOM" id="CLU_082760_6_0_11"/>
<dbReference type="AlphaFoldDB" id="M1P6H5"/>
<dbReference type="InterPro" id="IPR029032">
    <property type="entry name" value="AhpD-like"/>
</dbReference>
<dbReference type="InterPro" id="IPR004675">
    <property type="entry name" value="AhpD_core"/>
</dbReference>
<evidence type="ECO:0000259" key="1">
    <source>
        <dbReference type="Pfam" id="PF02627"/>
    </source>
</evidence>
<accession>M1P6H5</accession>
<dbReference type="eggNOG" id="COG2128">
    <property type="taxonomic scope" value="Bacteria"/>
</dbReference>
<dbReference type="GO" id="GO:0051920">
    <property type="term" value="F:peroxiredoxin activity"/>
    <property type="evidence" value="ECO:0007669"/>
    <property type="project" value="InterPro"/>
</dbReference>
<dbReference type="EMBL" id="CP003697">
    <property type="protein sequence ID" value="AGF72266.1"/>
    <property type="molecule type" value="Genomic_DNA"/>
</dbReference>
<dbReference type="Proteomes" id="UP000011723">
    <property type="component" value="Chromosome"/>
</dbReference>
<organism evidence="2 3">
    <name type="scientific">Corynebacterium halotolerans YIM 70093 = DSM 44683</name>
    <dbReference type="NCBI Taxonomy" id="1121362"/>
    <lineage>
        <taxon>Bacteria</taxon>
        <taxon>Bacillati</taxon>
        <taxon>Actinomycetota</taxon>
        <taxon>Actinomycetes</taxon>
        <taxon>Mycobacteriales</taxon>
        <taxon>Corynebacteriaceae</taxon>
        <taxon>Corynebacterium</taxon>
    </lineage>
</organism>
<keyword evidence="2" id="KW-0560">Oxidoreductase</keyword>
<dbReference type="SUPFAM" id="SSF69118">
    <property type="entry name" value="AhpD-like"/>
    <property type="match status" value="1"/>
</dbReference>
<name>M1P6H5_9CORY</name>